<dbReference type="Proteomes" id="UP000265520">
    <property type="component" value="Unassembled WGS sequence"/>
</dbReference>
<organism evidence="1 2">
    <name type="scientific">Trifolium medium</name>
    <dbReference type="NCBI Taxonomy" id="97028"/>
    <lineage>
        <taxon>Eukaryota</taxon>
        <taxon>Viridiplantae</taxon>
        <taxon>Streptophyta</taxon>
        <taxon>Embryophyta</taxon>
        <taxon>Tracheophyta</taxon>
        <taxon>Spermatophyta</taxon>
        <taxon>Magnoliopsida</taxon>
        <taxon>eudicotyledons</taxon>
        <taxon>Gunneridae</taxon>
        <taxon>Pentapetalae</taxon>
        <taxon>rosids</taxon>
        <taxon>fabids</taxon>
        <taxon>Fabales</taxon>
        <taxon>Fabaceae</taxon>
        <taxon>Papilionoideae</taxon>
        <taxon>50 kb inversion clade</taxon>
        <taxon>NPAAA clade</taxon>
        <taxon>Hologalegina</taxon>
        <taxon>IRL clade</taxon>
        <taxon>Trifolieae</taxon>
        <taxon>Trifolium</taxon>
    </lineage>
</organism>
<comment type="caution">
    <text evidence="1">The sequence shown here is derived from an EMBL/GenBank/DDBJ whole genome shotgun (WGS) entry which is preliminary data.</text>
</comment>
<sequence length="79" mass="8907">MVELMECDKKAQKICNNGVVQEKMERDDNEIPQAMKGFPGWLSNNVSRLNSFKGVDDQGTESMIKKARVSVRARSEATM</sequence>
<evidence type="ECO:0000313" key="1">
    <source>
        <dbReference type="EMBL" id="MCI51348.1"/>
    </source>
</evidence>
<proteinExistence type="predicted"/>
<keyword evidence="2" id="KW-1185">Reference proteome</keyword>
<protein>
    <submittedName>
        <fullName evidence="1">WRKY transcription factor</fullName>
    </submittedName>
</protein>
<dbReference type="EMBL" id="LXQA010430456">
    <property type="protein sequence ID" value="MCI51348.1"/>
    <property type="molecule type" value="Genomic_DNA"/>
</dbReference>
<feature type="non-terminal residue" evidence="1">
    <location>
        <position position="79"/>
    </location>
</feature>
<reference evidence="1 2" key="1">
    <citation type="journal article" date="2018" name="Front. Plant Sci.">
        <title>Red Clover (Trifolium pratense) and Zigzag Clover (T. medium) - A Picture of Genomic Similarities and Differences.</title>
        <authorList>
            <person name="Dluhosova J."/>
            <person name="Istvanek J."/>
            <person name="Nedelnik J."/>
            <person name="Repkova J."/>
        </authorList>
    </citation>
    <scope>NUCLEOTIDE SEQUENCE [LARGE SCALE GENOMIC DNA]</scope>
    <source>
        <strain evidence="2">cv. 10/8</strain>
        <tissue evidence="1">Leaf</tissue>
    </source>
</reference>
<evidence type="ECO:0000313" key="2">
    <source>
        <dbReference type="Proteomes" id="UP000265520"/>
    </source>
</evidence>
<name>A0A392SR45_9FABA</name>
<dbReference type="AlphaFoldDB" id="A0A392SR45"/>
<accession>A0A392SR45</accession>